<keyword evidence="4" id="KW-1185">Reference proteome</keyword>
<dbReference type="InterPro" id="IPR013538">
    <property type="entry name" value="ASHA1/2-like_C"/>
</dbReference>
<accession>A0A7X5ZRN9</accession>
<evidence type="ECO:0000313" key="4">
    <source>
        <dbReference type="Proteomes" id="UP000545493"/>
    </source>
</evidence>
<dbReference type="AlphaFoldDB" id="A0A7X5ZRN9"/>
<name>A0A7X5ZRN9_9PSEU</name>
<dbReference type="SUPFAM" id="SSF55961">
    <property type="entry name" value="Bet v1-like"/>
    <property type="match status" value="2"/>
</dbReference>
<dbReference type="EMBL" id="JAAOYM010000001">
    <property type="protein sequence ID" value="NIJ13043.1"/>
    <property type="molecule type" value="Genomic_DNA"/>
</dbReference>
<dbReference type="Pfam" id="PF08327">
    <property type="entry name" value="AHSA1"/>
    <property type="match status" value="1"/>
</dbReference>
<gene>
    <name evidence="3" type="ORF">FHU38_003387</name>
</gene>
<dbReference type="CDD" id="cd07814">
    <property type="entry name" value="SRPBCC_CalC_Aha1-like"/>
    <property type="match status" value="1"/>
</dbReference>
<comment type="similarity">
    <text evidence="1">Belongs to the AHA1 family.</text>
</comment>
<dbReference type="RefSeq" id="WP_167172548.1">
    <property type="nucleotide sequence ID" value="NZ_JAAOYM010000001.1"/>
</dbReference>
<dbReference type="Proteomes" id="UP000545493">
    <property type="component" value="Unassembled WGS sequence"/>
</dbReference>
<evidence type="ECO:0000313" key="3">
    <source>
        <dbReference type="EMBL" id="NIJ13043.1"/>
    </source>
</evidence>
<reference evidence="3 4" key="1">
    <citation type="submission" date="2020-03" db="EMBL/GenBank/DDBJ databases">
        <title>Sequencing the genomes of 1000 actinobacteria strains.</title>
        <authorList>
            <person name="Klenk H.-P."/>
        </authorList>
    </citation>
    <scope>NUCLEOTIDE SEQUENCE [LARGE SCALE GENOMIC DNA]</scope>
    <source>
        <strain evidence="3 4">DSM 45685</strain>
    </source>
</reference>
<sequence length="277" mass="31445">MATAESDVVRVSIHTRRPVSDVWSALAEPHSLGRWFGELDQPWQEGRSGRIEFGDGDFFEVTTNEIVERRLICFEWRFLGLGPLSRIRWTITDLDGQARVMVEDGDPTRTKAEADQLVEGWTDFFQRLGSYLETGQSTRYEWRDEIDGSVDLPAGSSDPLEAETLLRWLPVASDGFRPSWFFIVDEEGPRRFPITDWNPGAEKLTFAVNVAAGAPSTFCTVTVEPVGAGTGVRRLRFEHTNWRGLGIPDRKALLLRRRFIMSWITALEHARHHASAQ</sequence>
<feature type="domain" description="Activator of Hsp90 ATPase homologue 1/2-like C-terminal" evidence="2">
    <location>
        <begin position="18"/>
        <end position="133"/>
    </location>
</feature>
<protein>
    <submittedName>
        <fullName evidence="3">Uncharacterized protein YndB with AHSA1/START domain</fullName>
    </submittedName>
</protein>
<dbReference type="Gene3D" id="3.30.530.20">
    <property type="match status" value="1"/>
</dbReference>
<evidence type="ECO:0000259" key="2">
    <source>
        <dbReference type="Pfam" id="PF08327"/>
    </source>
</evidence>
<proteinExistence type="inferred from homology"/>
<comment type="caution">
    <text evidence="3">The sequence shown here is derived from an EMBL/GenBank/DDBJ whole genome shotgun (WGS) entry which is preliminary data.</text>
</comment>
<evidence type="ECO:0000256" key="1">
    <source>
        <dbReference type="ARBA" id="ARBA00006817"/>
    </source>
</evidence>
<organism evidence="3 4">
    <name type="scientific">Saccharomonospora amisosensis</name>
    <dbReference type="NCBI Taxonomy" id="1128677"/>
    <lineage>
        <taxon>Bacteria</taxon>
        <taxon>Bacillati</taxon>
        <taxon>Actinomycetota</taxon>
        <taxon>Actinomycetes</taxon>
        <taxon>Pseudonocardiales</taxon>
        <taxon>Pseudonocardiaceae</taxon>
        <taxon>Saccharomonospora</taxon>
    </lineage>
</organism>
<dbReference type="InterPro" id="IPR023393">
    <property type="entry name" value="START-like_dom_sf"/>
</dbReference>